<dbReference type="GO" id="GO:0019867">
    <property type="term" value="C:outer membrane"/>
    <property type="evidence" value="ECO:0007669"/>
    <property type="project" value="InterPro"/>
</dbReference>
<accession>B9Z5E3</accession>
<keyword evidence="3" id="KW-0732">Signal</keyword>
<comment type="subcellular location">
    <subcellularLocation>
        <location evidence="1">Membrane</location>
    </subcellularLocation>
</comment>
<proteinExistence type="predicted"/>
<dbReference type="Pfam" id="PF05433">
    <property type="entry name" value="Rick_17kDa_Anti"/>
    <property type="match status" value="1"/>
</dbReference>
<feature type="chain" id="PRO_5002895613" evidence="3">
    <location>
        <begin position="19"/>
        <end position="178"/>
    </location>
</feature>
<evidence type="ECO:0000313" key="5">
    <source>
        <dbReference type="EMBL" id="EEG07790.1"/>
    </source>
</evidence>
<dbReference type="eggNOG" id="COG3134">
    <property type="taxonomic scope" value="Bacteria"/>
</dbReference>
<reference evidence="5 6" key="1">
    <citation type="submission" date="2009-02" db="EMBL/GenBank/DDBJ databases">
        <title>Sequencing of the draft genome and assembly of Lutiella nitroferrum 2002.</title>
        <authorList>
            <consortium name="US DOE Joint Genome Institute (JGI-PGF)"/>
            <person name="Lucas S."/>
            <person name="Copeland A."/>
            <person name="Lapidus A."/>
            <person name="Glavina del Rio T."/>
            <person name="Tice H."/>
            <person name="Bruce D."/>
            <person name="Goodwin L."/>
            <person name="Pitluck S."/>
            <person name="Larimer F."/>
            <person name="Land M.L."/>
            <person name="Hauser L."/>
            <person name="Coates J.D."/>
        </authorList>
    </citation>
    <scope>NUCLEOTIDE SEQUENCE [LARGE SCALE GENOMIC DNA]</scope>
    <source>
        <strain evidence="5 6">2002</strain>
    </source>
</reference>
<dbReference type="InterPro" id="IPR008816">
    <property type="entry name" value="Gly_zipper_2TM_dom"/>
</dbReference>
<dbReference type="PANTHER" id="PTHR35603">
    <property type="match status" value="1"/>
</dbReference>
<keyword evidence="2" id="KW-0472">Membrane</keyword>
<name>B9Z5E3_9NEIS</name>
<evidence type="ECO:0000259" key="4">
    <source>
        <dbReference type="Pfam" id="PF05433"/>
    </source>
</evidence>
<protein>
    <submittedName>
        <fullName evidence="5">17 kDa surface antigen</fullName>
    </submittedName>
</protein>
<evidence type="ECO:0000256" key="2">
    <source>
        <dbReference type="ARBA" id="ARBA00023136"/>
    </source>
</evidence>
<dbReference type="PANTHER" id="PTHR35603:SF2">
    <property type="entry name" value="OUTER MEMBRANE LIPOPROTEIN"/>
    <property type="match status" value="1"/>
</dbReference>
<evidence type="ECO:0000256" key="3">
    <source>
        <dbReference type="SAM" id="SignalP"/>
    </source>
</evidence>
<evidence type="ECO:0000256" key="1">
    <source>
        <dbReference type="ARBA" id="ARBA00004370"/>
    </source>
</evidence>
<evidence type="ECO:0000313" key="6">
    <source>
        <dbReference type="Proteomes" id="UP000003165"/>
    </source>
</evidence>
<dbReference type="InterPro" id="IPR051407">
    <property type="entry name" value="Bact_OM_lipoprot/Surf_antigen"/>
</dbReference>
<keyword evidence="6" id="KW-1185">Reference proteome</keyword>
<dbReference type="RefSeq" id="WP_008954598.1">
    <property type="nucleotide sequence ID" value="NZ_ACIS01000007.1"/>
</dbReference>
<feature type="signal peptide" evidence="3">
    <location>
        <begin position="1"/>
        <end position="18"/>
    </location>
</feature>
<gene>
    <name evidence="5" type="ORF">FuraDRAFT_2578</name>
</gene>
<feature type="domain" description="Glycine zipper 2TM" evidence="4">
    <location>
        <begin position="67"/>
        <end position="107"/>
    </location>
</feature>
<dbReference type="AlphaFoldDB" id="B9Z5E3"/>
<comment type="caution">
    <text evidence="5">The sequence shown here is derived from an EMBL/GenBank/DDBJ whole genome shotgun (WGS) entry which is preliminary data.</text>
</comment>
<dbReference type="Proteomes" id="UP000003165">
    <property type="component" value="Unassembled WGS sequence"/>
</dbReference>
<sequence precursor="true">MKRMLIATLLVAAGSAQAMTFTDYATVLKSEPRYQTVKDDNCEQVNEPVAAPAPSGGLEGMVTAENGGALLGGLVGGVLGHQVGGGKGKTAATIVGAIGGAMAGQQIARNTQGARPTTASRTVCHPSQREELTGYEVTYEYHGQRNTVTLPSDPGRRLKMTVNAQPAASAPAANTTNY</sequence>
<organism evidence="5 6">
    <name type="scientific">Pseudogulbenkiania ferrooxidans 2002</name>
    <dbReference type="NCBI Taxonomy" id="279714"/>
    <lineage>
        <taxon>Bacteria</taxon>
        <taxon>Pseudomonadati</taxon>
        <taxon>Pseudomonadota</taxon>
        <taxon>Betaproteobacteria</taxon>
        <taxon>Neisseriales</taxon>
        <taxon>Chromobacteriaceae</taxon>
        <taxon>Pseudogulbenkiania</taxon>
    </lineage>
</organism>
<dbReference type="EMBL" id="ACIS01000007">
    <property type="protein sequence ID" value="EEG07790.1"/>
    <property type="molecule type" value="Genomic_DNA"/>
</dbReference>